<keyword evidence="1 4" id="KW-0378">Hydrolase</keyword>
<gene>
    <name evidence="6" type="ORF">HQ945_19250</name>
</gene>
<accession>A0A849VUM7</accession>
<evidence type="ECO:0000256" key="1">
    <source>
        <dbReference type="ARBA" id="ARBA00022801"/>
    </source>
</evidence>
<dbReference type="EMBL" id="JABUMX010000005">
    <property type="protein sequence ID" value="NTS33396.1"/>
    <property type="molecule type" value="Genomic_DNA"/>
</dbReference>
<dbReference type="InterPro" id="IPR050301">
    <property type="entry name" value="NTE"/>
</dbReference>
<protein>
    <submittedName>
        <fullName evidence="6">Patatin-like phospholipase family protein</fullName>
    </submittedName>
</protein>
<feature type="short sequence motif" description="GXSXG" evidence="4">
    <location>
        <begin position="56"/>
        <end position="60"/>
    </location>
</feature>
<dbReference type="PROSITE" id="PS51635">
    <property type="entry name" value="PNPLA"/>
    <property type="match status" value="1"/>
</dbReference>
<dbReference type="Proteomes" id="UP000550508">
    <property type="component" value="Unassembled WGS sequence"/>
</dbReference>
<dbReference type="InterPro" id="IPR016035">
    <property type="entry name" value="Acyl_Trfase/lysoPLipase"/>
</dbReference>
<comment type="caution">
    <text evidence="6">The sequence shown here is derived from an EMBL/GenBank/DDBJ whole genome shotgun (WGS) entry which is preliminary data.</text>
</comment>
<dbReference type="PANTHER" id="PTHR14226:SF78">
    <property type="entry name" value="SLR0060 PROTEIN"/>
    <property type="match status" value="1"/>
</dbReference>
<reference evidence="6 7" key="1">
    <citation type="submission" date="2020-05" db="EMBL/GenBank/DDBJ databases">
        <authorList>
            <person name="Kim M.K."/>
        </authorList>
    </citation>
    <scope>NUCLEOTIDE SEQUENCE [LARGE SCALE GENOMIC DNA]</scope>
    <source>
        <strain evidence="6 7">BT25</strain>
    </source>
</reference>
<organism evidence="6 7">
    <name type="scientific">Phyllobacterium pellucidum</name>
    <dbReference type="NCBI Taxonomy" id="2740464"/>
    <lineage>
        <taxon>Bacteria</taxon>
        <taxon>Pseudomonadati</taxon>
        <taxon>Pseudomonadota</taxon>
        <taxon>Alphaproteobacteria</taxon>
        <taxon>Hyphomicrobiales</taxon>
        <taxon>Phyllobacteriaceae</taxon>
        <taxon>Phyllobacterium</taxon>
    </lineage>
</organism>
<evidence type="ECO:0000256" key="4">
    <source>
        <dbReference type="PROSITE-ProRule" id="PRU01161"/>
    </source>
</evidence>
<keyword evidence="2 4" id="KW-0442">Lipid degradation</keyword>
<evidence type="ECO:0000313" key="7">
    <source>
        <dbReference type="Proteomes" id="UP000550508"/>
    </source>
</evidence>
<keyword evidence="3 4" id="KW-0443">Lipid metabolism</keyword>
<sequence>MGAASDDRSEASNAKSRNPLPIDLALQGGGAHGAFTWGVIERLLDEPWLTIESVTGTSAGAMNAAALVSGYALNGAEGAKTALEVFWRRVSDAAKYSPIQRTPLDKMVGNWSLDNSPGYLFYDIFSRLFSPYQTNPANLNPLRDVLEECIDFDRLKQSEIKIFVNATNVRTGLPRVFRNAEMHVDVLLASACLPLIHQAVEIDGDPYWDGGFSGNPLLTPIIRESKARDTVLIQINPIERPGVPKTAPDILNRLNEISFNSSLKKELRGLAMFQRLIAEEGGLEHAEWVEQWADMRIHRITSPKMVELGVSSKLNAEWEFLTMLRLEGHACAEAFLKDHGTDLGVRSSFDIDSLLDTILEQV</sequence>
<name>A0A849VUM7_9HYPH</name>
<keyword evidence="7" id="KW-1185">Reference proteome</keyword>
<feature type="active site" description="Proton acceptor" evidence="4">
    <location>
        <position position="209"/>
    </location>
</feature>
<proteinExistence type="predicted"/>
<evidence type="ECO:0000256" key="2">
    <source>
        <dbReference type="ARBA" id="ARBA00022963"/>
    </source>
</evidence>
<dbReference type="GO" id="GO:0016787">
    <property type="term" value="F:hydrolase activity"/>
    <property type="evidence" value="ECO:0007669"/>
    <property type="project" value="UniProtKB-UniRule"/>
</dbReference>
<dbReference type="InterPro" id="IPR002641">
    <property type="entry name" value="PNPLA_dom"/>
</dbReference>
<dbReference type="RefSeq" id="WP_113280961.1">
    <property type="nucleotide sequence ID" value="NZ_JABUMX010000005.1"/>
</dbReference>
<dbReference type="GO" id="GO:0016042">
    <property type="term" value="P:lipid catabolic process"/>
    <property type="evidence" value="ECO:0007669"/>
    <property type="project" value="UniProtKB-UniRule"/>
</dbReference>
<dbReference type="SUPFAM" id="SSF52151">
    <property type="entry name" value="FabD/lysophospholipase-like"/>
    <property type="match status" value="1"/>
</dbReference>
<evidence type="ECO:0000313" key="6">
    <source>
        <dbReference type="EMBL" id="NTS33396.1"/>
    </source>
</evidence>
<dbReference type="PANTHER" id="PTHR14226">
    <property type="entry name" value="NEUROPATHY TARGET ESTERASE/SWISS CHEESE D.MELANOGASTER"/>
    <property type="match status" value="1"/>
</dbReference>
<dbReference type="Pfam" id="PF01734">
    <property type="entry name" value="Patatin"/>
    <property type="match status" value="1"/>
</dbReference>
<feature type="domain" description="PNPLA" evidence="5">
    <location>
        <begin position="24"/>
        <end position="222"/>
    </location>
</feature>
<dbReference type="Gene3D" id="3.40.1090.10">
    <property type="entry name" value="Cytosolic phospholipase A2 catalytic domain"/>
    <property type="match status" value="2"/>
</dbReference>
<dbReference type="AlphaFoldDB" id="A0A849VUM7"/>
<feature type="short sequence motif" description="DGA/G" evidence="4">
    <location>
        <begin position="209"/>
        <end position="211"/>
    </location>
</feature>
<evidence type="ECO:0000259" key="5">
    <source>
        <dbReference type="PROSITE" id="PS51635"/>
    </source>
</evidence>
<feature type="short sequence motif" description="GXGXXG" evidence="4">
    <location>
        <begin position="28"/>
        <end position="33"/>
    </location>
</feature>
<evidence type="ECO:0000256" key="3">
    <source>
        <dbReference type="ARBA" id="ARBA00023098"/>
    </source>
</evidence>
<feature type="active site" description="Nucleophile" evidence="4">
    <location>
        <position position="58"/>
    </location>
</feature>